<comment type="caution">
    <text evidence="3">The sequence shown here is derived from an EMBL/GenBank/DDBJ whole genome shotgun (WGS) entry which is preliminary data.</text>
</comment>
<feature type="region of interest" description="Disordered" evidence="1">
    <location>
        <begin position="772"/>
        <end position="846"/>
    </location>
</feature>
<sequence length="1026" mass="113839">MDFESSSSKEANPPQVLTSNVSASGFPLKMVQRKVPNKPGIQANHFKSEEQLENLKPSSSKYQDGKNIGGADLKKKMKKSRSIKRSDFESLQSSNFRQQVSQCGKPPPVDFPNAPANPQKQSLTKASDMTPNYMKSTSSFDARKERSQVSLRTPQTGSDSNSPSRKNSKNLRLSSASSHKPVRPLARTSSLELARTLTKTPSFKPTRTSAKKCSSVVQCENLDVQRATCSSTLKESKSPIYLTLNPGGTESEGTSAMKVCPYTCCSLNGHHHTPLPPLKCFLSARRRMLKTQKSIKLACLSPRRSRPSGDEMKEIDIGQSTFDEKPEIQELDLNSSAISPLIQEENADFFIENHVKEREDNNDTIGEGKNSDDHATADLSVDGIMPSVGGSDETAAEHDGGQLVENFLDEPPCCDGDFEDNLNQKNDIISSEMEIAAFFPEVEIPPSIQPDELDNEATDMEWEAGQYYVPCSDEVDNLMQPNTESDLEKGSSLEFVNCMFHDEPIVESDDIVSSCFEKILADEVLQEFFDEVSMSSEAWLVNRDSESDASYADLAGDEDIQVPDNQNDGLLSPPNDAFEDSKTTEQRDGDSKSHDSVNHFIILVPAEKPIEGPEPWAVTEDKHGVSEADIEIPTMDLQLGDDKKECTISKEDAALIDHQKNESLQDDDATAFLRNQEPDHSCDFTDQNETFTASHNNIDVHQSDAGNDGNIFGNEVLDGTLLPRTEDSETNHNCLEKEFPLNDAEEGREEKEQVEAVKSFVGVQTDLWQGSSEAVHNLTSEDSDERQNGKSILPFDDKSLPVETQDQSSIQQSPSNNLVGNQNNSAENQEETEKFETSDTMDSEGQNHLGMIRIGSWENRDTDVHQMEAGSVTKFDEAKTCSIAKATTSTETTNTFFHSGSNSNQQPKTCKNPRGTTIRGSRPIEEFEDPGKFSPQEPNYLPVEQDPEAEKVDLRHQMMDERKNADEWMVDYALRQTVTKLIPARKRKVALLVEAFETVLPAPKYESHTRHTSGAFAHTRPIQACS</sequence>
<reference evidence="3 4" key="1">
    <citation type="submission" date="2024-02" db="EMBL/GenBank/DDBJ databases">
        <authorList>
            <person name="Vignale AGUSTIN F."/>
            <person name="Sosa J E."/>
            <person name="Modenutti C."/>
        </authorList>
    </citation>
    <scope>NUCLEOTIDE SEQUENCE [LARGE SCALE GENOMIC DNA]</scope>
</reference>
<dbReference type="AlphaFoldDB" id="A0ABC8TM64"/>
<feature type="domain" description="Calmodulin-binding" evidence="2">
    <location>
        <begin position="897"/>
        <end position="1001"/>
    </location>
</feature>
<feature type="compositionally biased region" description="Polar residues" evidence="1">
    <location>
        <begin position="896"/>
        <end position="919"/>
    </location>
</feature>
<dbReference type="InterPro" id="IPR044681">
    <property type="entry name" value="PICBP-like"/>
</dbReference>
<dbReference type="EMBL" id="CAUOFW020005514">
    <property type="protein sequence ID" value="CAK9170550.1"/>
    <property type="molecule type" value="Genomic_DNA"/>
</dbReference>
<gene>
    <name evidence="3" type="ORF">ILEXP_LOCUS40046</name>
</gene>
<dbReference type="PANTHER" id="PTHR33923:SF2">
    <property type="entry name" value="CALMODULIN-BINDING PROTEIN-RELATED"/>
    <property type="match status" value="1"/>
</dbReference>
<dbReference type="Proteomes" id="UP001642360">
    <property type="component" value="Unassembled WGS sequence"/>
</dbReference>
<feature type="region of interest" description="Disordered" evidence="1">
    <location>
        <begin position="1"/>
        <end position="207"/>
    </location>
</feature>
<dbReference type="Pfam" id="PF07839">
    <property type="entry name" value="CaM_binding"/>
    <property type="match status" value="1"/>
</dbReference>
<proteinExistence type="predicted"/>
<feature type="region of interest" description="Disordered" evidence="1">
    <location>
        <begin position="559"/>
        <end position="595"/>
    </location>
</feature>
<protein>
    <recommendedName>
        <fullName evidence="2">Calmodulin-binding domain-containing protein</fullName>
    </recommendedName>
</protein>
<evidence type="ECO:0000256" key="1">
    <source>
        <dbReference type="SAM" id="MobiDB-lite"/>
    </source>
</evidence>
<feature type="compositionally biased region" description="Polar residues" evidence="1">
    <location>
        <begin position="1"/>
        <end position="23"/>
    </location>
</feature>
<feature type="compositionally biased region" description="Polar residues" evidence="1">
    <location>
        <begin position="89"/>
        <end position="102"/>
    </location>
</feature>
<evidence type="ECO:0000259" key="2">
    <source>
        <dbReference type="SMART" id="SM01054"/>
    </source>
</evidence>
<feature type="compositionally biased region" description="Basic and acidic residues" evidence="1">
    <location>
        <begin position="922"/>
        <end position="931"/>
    </location>
</feature>
<feature type="compositionally biased region" description="Polar residues" evidence="1">
    <location>
        <begin position="116"/>
        <end position="140"/>
    </location>
</feature>
<accession>A0ABC8TM64</accession>
<feature type="compositionally biased region" description="Polar residues" evidence="1">
    <location>
        <begin position="187"/>
        <end position="207"/>
    </location>
</feature>
<evidence type="ECO:0000313" key="4">
    <source>
        <dbReference type="Proteomes" id="UP001642360"/>
    </source>
</evidence>
<organism evidence="3 4">
    <name type="scientific">Ilex paraguariensis</name>
    <name type="common">yerba mate</name>
    <dbReference type="NCBI Taxonomy" id="185542"/>
    <lineage>
        <taxon>Eukaryota</taxon>
        <taxon>Viridiplantae</taxon>
        <taxon>Streptophyta</taxon>
        <taxon>Embryophyta</taxon>
        <taxon>Tracheophyta</taxon>
        <taxon>Spermatophyta</taxon>
        <taxon>Magnoliopsida</taxon>
        <taxon>eudicotyledons</taxon>
        <taxon>Gunneridae</taxon>
        <taxon>Pentapetalae</taxon>
        <taxon>asterids</taxon>
        <taxon>campanulids</taxon>
        <taxon>Aquifoliales</taxon>
        <taxon>Aquifoliaceae</taxon>
        <taxon>Ilex</taxon>
    </lineage>
</organism>
<dbReference type="PANTHER" id="PTHR33923">
    <property type="entry name" value="CALMODULIN-BINDING PROTEIN-RELATED"/>
    <property type="match status" value="1"/>
</dbReference>
<feature type="compositionally biased region" description="Polar residues" evidence="1">
    <location>
        <begin position="148"/>
        <end position="178"/>
    </location>
</feature>
<dbReference type="InterPro" id="IPR012417">
    <property type="entry name" value="CaM-bd_dom_pln"/>
</dbReference>
<feature type="compositionally biased region" description="Polar residues" evidence="1">
    <location>
        <begin position="802"/>
        <end position="827"/>
    </location>
</feature>
<keyword evidence="4" id="KW-1185">Reference proteome</keyword>
<evidence type="ECO:0000313" key="3">
    <source>
        <dbReference type="EMBL" id="CAK9170550.1"/>
    </source>
</evidence>
<feature type="region of interest" description="Disordered" evidence="1">
    <location>
        <begin position="894"/>
        <end position="942"/>
    </location>
</feature>
<name>A0ABC8TM64_9AQUA</name>
<dbReference type="SMART" id="SM01054">
    <property type="entry name" value="CaM_binding"/>
    <property type="match status" value="1"/>
</dbReference>
<feature type="compositionally biased region" description="Basic and acidic residues" evidence="1">
    <location>
        <begin position="579"/>
        <end position="595"/>
    </location>
</feature>